<dbReference type="InterPro" id="IPR057326">
    <property type="entry name" value="KR_dom"/>
</dbReference>
<gene>
    <name evidence="3" type="ORF">E4O86_08040</name>
</gene>
<dbReference type="RefSeq" id="WP_161140011.1">
    <property type="nucleotide sequence ID" value="NZ_SPKJ01000019.1"/>
</dbReference>
<dbReference type="PRINTS" id="PR00080">
    <property type="entry name" value="SDRFAMILY"/>
</dbReference>
<dbReference type="SUPFAM" id="SSF51735">
    <property type="entry name" value="NAD(P)-binding Rossmann-fold domains"/>
    <property type="match status" value="1"/>
</dbReference>
<dbReference type="Gene3D" id="3.40.50.720">
    <property type="entry name" value="NAD(P)-binding Rossmann-like Domain"/>
    <property type="match status" value="1"/>
</dbReference>
<organism evidence="3 4">
    <name type="scientific">Propylenella binzhouense</name>
    <dbReference type="NCBI Taxonomy" id="2555902"/>
    <lineage>
        <taxon>Bacteria</taxon>
        <taxon>Pseudomonadati</taxon>
        <taxon>Pseudomonadota</taxon>
        <taxon>Alphaproteobacteria</taxon>
        <taxon>Hyphomicrobiales</taxon>
        <taxon>Propylenellaceae</taxon>
        <taxon>Propylenella</taxon>
    </lineage>
</organism>
<comment type="similarity">
    <text evidence="1">Belongs to the short-chain dehydrogenases/reductases (SDR) family.</text>
</comment>
<dbReference type="PANTHER" id="PTHR42879:SF6">
    <property type="entry name" value="NADPH-DEPENDENT REDUCTASE BACG"/>
    <property type="match status" value="1"/>
</dbReference>
<dbReference type="InterPro" id="IPR050259">
    <property type="entry name" value="SDR"/>
</dbReference>
<name>A0A964WT78_9HYPH</name>
<proteinExistence type="inferred from homology"/>
<evidence type="ECO:0000313" key="4">
    <source>
        <dbReference type="Proteomes" id="UP000773614"/>
    </source>
</evidence>
<dbReference type="SMART" id="SM00822">
    <property type="entry name" value="PKS_KR"/>
    <property type="match status" value="1"/>
</dbReference>
<dbReference type="InterPro" id="IPR036291">
    <property type="entry name" value="NAD(P)-bd_dom_sf"/>
</dbReference>
<dbReference type="OrthoDB" id="9789398at2"/>
<evidence type="ECO:0000313" key="3">
    <source>
        <dbReference type="EMBL" id="MYZ47661.1"/>
    </source>
</evidence>
<dbReference type="AlphaFoldDB" id="A0A964WT78"/>
<dbReference type="Proteomes" id="UP000773614">
    <property type="component" value="Unassembled WGS sequence"/>
</dbReference>
<sequence>MQIDLGGRTALITGGSEGLGRAMAERFARSGADVVIVARSTDKLERAATEIEIVAPGRISAFACDVTDAARTESLVAEILGRTGRIDILVNNAGSSFRRPFDQLSRDQVIADMDLKLFAAMRLCQLVAPGMKEQSWGRILNVVSIRAKAPLGDSMPTTLSRAAGLTLTKVLSRELAPFNILVNALCVGQIKSGQWERRHQAAAPDKSYEEYLAPTARKIPLGRFGEPEEFANLACFLASDAASYVTGTAINVDGGLCPVL</sequence>
<dbReference type="FunFam" id="3.40.50.720:FF:000084">
    <property type="entry name" value="Short-chain dehydrogenase reductase"/>
    <property type="match status" value="1"/>
</dbReference>
<keyword evidence="4" id="KW-1185">Reference proteome</keyword>
<protein>
    <submittedName>
        <fullName evidence="3">SDR family oxidoreductase</fullName>
    </submittedName>
</protein>
<dbReference type="Pfam" id="PF13561">
    <property type="entry name" value="adh_short_C2"/>
    <property type="match status" value="1"/>
</dbReference>
<evidence type="ECO:0000259" key="2">
    <source>
        <dbReference type="SMART" id="SM00822"/>
    </source>
</evidence>
<comment type="caution">
    <text evidence="3">The sequence shown here is derived from an EMBL/GenBank/DDBJ whole genome shotgun (WGS) entry which is preliminary data.</text>
</comment>
<evidence type="ECO:0000256" key="1">
    <source>
        <dbReference type="ARBA" id="ARBA00006484"/>
    </source>
</evidence>
<reference evidence="3" key="1">
    <citation type="submission" date="2019-03" db="EMBL/GenBank/DDBJ databases">
        <title>Afifella sp. nov., isolated from activated sludge.</title>
        <authorList>
            <person name="Li Q."/>
            <person name="Liu Y."/>
        </authorList>
    </citation>
    <scope>NUCLEOTIDE SEQUENCE</scope>
    <source>
        <strain evidence="3">L72</strain>
    </source>
</reference>
<dbReference type="InterPro" id="IPR002347">
    <property type="entry name" value="SDR_fam"/>
</dbReference>
<dbReference type="PRINTS" id="PR00081">
    <property type="entry name" value="GDHRDH"/>
</dbReference>
<dbReference type="PANTHER" id="PTHR42879">
    <property type="entry name" value="3-OXOACYL-(ACYL-CARRIER-PROTEIN) REDUCTASE"/>
    <property type="match status" value="1"/>
</dbReference>
<feature type="domain" description="Ketoreductase" evidence="2">
    <location>
        <begin position="8"/>
        <end position="154"/>
    </location>
</feature>
<accession>A0A964WT78</accession>
<dbReference type="EMBL" id="SPKJ01000019">
    <property type="protein sequence ID" value="MYZ47661.1"/>
    <property type="molecule type" value="Genomic_DNA"/>
</dbReference>